<accession>A0ABW1Y9Z7</accession>
<dbReference type="Proteomes" id="UP001596297">
    <property type="component" value="Unassembled WGS sequence"/>
</dbReference>
<evidence type="ECO:0000313" key="2">
    <source>
        <dbReference type="EMBL" id="MFC6590808.1"/>
    </source>
</evidence>
<dbReference type="RefSeq" id="WP_380083604.1">
    <property type="nucleotide sequence ID" value="NZ_JBHSWD010000001.1"/>
</dbReference>
<dbReference type="Pfam" id="PF13399">
    <property type="entry name" value="LytR_C"/>
    <property type="match status" value="1"/>
</dbReference>
<dbReference type="InterPro" id="IPR027381">
    <property type="entry name" value="LytR/CpsA/Psr_C"/>
</dbReference>
<organism evidence="2 3">
    <name type="scientific">Deinococcus lacus</name>
    <dbReference type="NCBI Taxonomy" id="392561"/>
    <lineage>
        <taxon>Bacteria</taxon>
        <taxon>Thermotogati</taxon>
        <taxon>Deinococcota</taxon>
        <taxon>Deinococci</taxon>
        <taxon>Deinococcales</taxon>
        <taxon>Deinococcaceae</taxon>
        <taxon>Deinococcus</taxon>
    </lineage>
</organism>
<name>A0ABW1Y9Z7_9DEIO</name>
<protein>
    <submittedName>
        <fullName evidence="2">LytR C-terminal domain-containing protein</fullName>
    </submittedName>
</protein>
<dbReference type="EMBL" id="JBHSWD010000001">
    <property type="protein sequence ID" value="MFC6590808.1"/>
    <property type="molecule type" value="Genomic_DNA"/>
</dbReference>
<gene>
    <name evidence="2" type="ORF">ACFP81_01340</name>
</gene>
<evidence type="ECO:0000313" key="3">
    <source>
        <dbReference type="Proteomes" id="UP001596297"/>
    </source>
</evidence>
<proteinExistence type="predicted"/>
<keyword evidence="3" id="KW-1185">Reference proteome</keyword>
<dbReference type="Gene3D" id="3.30.70.2390">
    <property type="match status" value="1"/>
</dbReference>
<sequence>MVNALHRNAKSNLTREQVGAVLAAALHGPQVNTYMVPGDFGPRGSWTVDQAALRNLIDTQFRDSRDPRQQVITVLNTGAPTGSARRLAERLRTLGYQNVQVANGESRQDVTTLSGDGAPALSRELGFGQVLAEGGPLTIRLGSDALQ</sequence>
<reference evidence="3" key="1">
    <citation type="journal article" date="2019" name="Int. J. Syst. Evol. Microbiol.">
        <title>The Global Catalogue of Microorganisms (GCM) 10K type strain sequencing project: providing services to taxonomists for standard genome sequencing and annotation.</title>
        <authorList>
            <consortium name="The Broad Institute Genomics Platform"/>
            <consortium name="The Broad Institute Genome Sequencing Center for Infectious Disease"/>
            <person name="Wu L."/>
            <person name="Ma J."/>
        </authorList>
    </citation>
    <scope>NUCLEOTIDE SEQUENCE [LARGE SCALE GENOMIC DNA]</scope>
    <source>
        <strain evidence="3">CGMCC 1.15772</strain>
    </source>
</reference>
<feature type="domain" description="LytR/CpsA/Psr regulator C-terminal" evidence="1">
    <location>
        <begin position="72"/>
        <end position="144"/>
    </location>
</feature>
<evidence type="ECO:0000259" key="1">
    <source>
        <dbReference type="Pfam" id="PF13399"/>
    </source>
</evidence>
<comment type="caution">
    <text evidence="2">The sequence shown here is derived from an EMBL/GenBank/DDBJ whole genome shotgun (WGS) entry which is preliminary data.</text>
</comment>